<evidence type="ECO:0000256" key="1">
    <source>
        <dbReference type="ARBA" id="ARBA00012513"/>
    </source>
</evidence>
<evidence type="ECO:0000256" key="3">
    <source>
        <dbReference type="ARBA" id="ARBA00022840"/>
    </source>
</evidence>
<dbReference type="PROSITE" id="PS00107">
    <property type="entry name" value="PROTEIN_KINASE_ATP"/>
    <property type="match status" value="1"/>
</dbReference>
<dbReference type="PANTHER" id="PTHR11909">
    <property type="entry name" value="CASEIN KINASE-RELATED"/>
    <property type="match status" value="1"/>
</dbReference>
<dbReference type="InterPro" id="IPR017441">
    <property type="entry name" value="Protein_kinase_ATP_BS"/>
</dbReference>
<dbReference type="InterPro" id="IPR011009">
    <property type="entry name" value="Kinase-like_dom_sf"/>
</dbReference>
<protein>
    <recommendedName>
        <fullName evidence="1">non-specific serine/threonine protein kinase</fullName>
        <ecNumber evidence="1">2.7.11.1</ecNumber>
    </recommendedName>
</protein>
<dbReference type="EC" id="2.7.11.1" evidence="1"/>
<evidence type="ECO:0000256" key="2">
    <source>
        <dbReference type="ARBA" id="ARBA00022741"/>
    </source>
</evidence>
<dbReference type="Proteomes" id="UP001154078">
    <property type="component" value="Chromosome 1"/>
</dbReference>
<dbReference type="OrthoDB" id="2687620at2759"/>
<dbReference type="GO" id="GO:0005524">
    <property type="term" value="F:ATP binding"/>
    <property type="evidence" value="ECO:0007669"/>
    <property type="project" value="UniProtKB-UniRule"/>
</dbReference>
<dbReference type="PROSITE" id="PS00108">
    <property type="entry name" value="PROTEIN_KINASE_ST"/>
    <property type="match status" value="1"/>
</dbReference>
<dbReference type="InterPro" id="IPR000719">
    <property type="entry name" value="Prot_kinase_dom"/>
</dbReference>
<organism evidence="7 8">
    <name type="scientific">Brassicogethes aeneus</name>
    <name type="common">Rape pollen beetle</name>
    <name type="synonym">Meligethes aeneus</name>
    <dbReference type="NCBI Taxonomy" id="1431903"/>
    <lineage>
        <taxon>Eukaryota</taxon>
        <taxon>Metazoa</taxon>
        <taxon>Ecdysozoa</taxon>
        <taxon>Arthropoda</taxon>
        <taxon>Hexapoda</taxon>
        <taxon>Insecta</taxon>
        <taxon>Pterygota</taxon>
        <taxon>Neoptera</taxon>
        <taxon>Endopterygota</taxon>
        <taxon>Coleoptera</taxon>
        <taxon>Polyphaga</taxon>
        <taxon>Cucujiformia</taxon>
        <taxon>Nitidulidae</taxon>
        <taxon>Meligethinae</taxon>
        <taxon>Brassicogethes</taxon>
    </lineage>
</organism>
<evidence type="ECO:0000313" key="8">
    <source>
        <dbReference type="Proteomes" id="UP001154078"/>
    </source>
</evidence>
<gene>
    <name evidence="7" type="ORF">MELIAE_LOCUS840</name>
</gene>
<feature type="compositionally biased region" description="Polar residues" evidence="5">
    <location>
        <begin position="627"/>
        <end position="638"/>
    </location>
</feature>
<feature type="domain" description="Protein kinase" evidence="6">
    <location>
        <begin position="44"/>
        <end position="391"/>
    </location>
</feature>
<evidence type="ECO:0000259" key="6">
    <source>
        <dbReference type="PROSITE" id="PS50011"/>
    </source>
</evidence>
<dbReference type="SMART" id="SM00220">
    <property type="entry name" value="S_TKc"/>
    <property type="match status" value="1"/>
</dbReference>
<evidence type="ECO:0000313" key="7">
    <source>
        <dbReference type="EMBL" id="CAH0546733.1"/>
    </source>
</evidence>
<evidence type="ECO:0000256" key="5">
    <source>
        <dbReference type="SAM" id="MobiDB-lite"/>
    </source>
</evidence>
<feature type="binding site" evidence="4">
    <location>
        <position position="78"/>
    </location>
    <ligand>
        <name>ATP</name>
        <dbReference type="ChEBI" id="CHEBI:30616"/>
    </ligand>
</feature>
<dbReference type="InterPro" id="IPR050235">
    <property type="entry name" value="CK1_Ser-Thr_kinase"/>
</dbReference>
<sequence length="638" mass="74095">MPRRNNDIPLELDSPRGRVSINNSFESRCTKQGELFTDLGLKQWRLGKPIGIGGFGEIYLASDDLSREIKTDTSYVAKVEKHTNGPLFVEINCYLRIAKEYMVEHWKQQHNLSHLGMPHYVASGSHVIEDEKYRFLIIPRYKKDLERILRQNKYFNLKTVLTISYQIMDVLEYIHHHGYIHSDIKAQNIMLESPVKSKSKEVAVRKRGTAKKTQLKRKPRKLRNLRPINYNDDMQEFFDFIDKAKLSSPKAGKNEEMCDKIYLLDYGLASKYRQLNGEHKEFCTDERKAHAGTILFCSRDAHKGVPSRRSDLESLGYNIIYWLTGNLLWSEDVDDPAVVERKKNKCMADIPNFLGFCFNGDCPKFLMEYFTYIEKLKFEEYPNYQYCRQLFKKAVNEYGYKDDMRLDLENLEGWGSKQKKIKSCGRENIKPRVLISMGPPKFVVNSKTNVIFKRPKLRKKAKANTNDSMMNWSKILVDNPEEIFRAARERKNTEGSDSGGANILDMDIESMNPTYAMLEVYNKYKEQSDISPRYKGESTVEHVEGYTPAMMSVLIKKIERDLIEEEKIFTKNMSTKRSKGSKGPSKKKRSQIVKKVETPRYTRVTRSTSALNNNNKKSSPPKKSKSVPITRQKNSLRG</sequence>
<dbReference type="Gene3D" id="1.10.510.10">
    <property type="entry name" value="Transferase(Phosphotransferase) domain 1"/>
    <property type="match status" value="2"/>
</dbReference>
<proteinExistence type="predicted"/>
<dbReference type="Pfam" id="PF00069">
    <property type="entry name" value="Pkinase"/>
    <property type="match status" value="1"/>
</dbReference>
<keyword evidence="8" id="KW-1185">Reference proteome</keyword>
<name>A0A9P0AT62_BRAAE</name>
<dbReference type="EMBL" id="OV121132">
    <property type="protein sequence ID" value="CAH0546733.1"/>
    <property type="molecule type" value="Genomic_DNA"/>
</dbReference>
<dbReference type="SUPFAM" id="SSF56112">
    <property type="entry name" value="Protein kinase-like (PK-like)"/>
    <property type="match status" value="1"/>
</dbReference>
<evidence type="ECO:0000256" key="4">
    <source>
        <dbReference type="PROSITE-ProRule" id="PRU10141"/>
    </source>
</evidence>
<reference evidence="7" key="1">
    <citation type="submission" date="2021-12" db="EMBL/GenBank/DDBJ databases">
        <authorList>
            <person name="King R."/>
        </authorList>
    </citation>
    <scope>NUCLEOTIDE SEQUENCE</scope>
</reference>
<feature type="region of interest" description="Disordered" evidence="5">
    <location>
        <begin position="573"/>
        <end position="638"/>
    </location>
</feature>
<dbReference type="PROSITE" id="PS50011">
    <property type="entry name" value="PROTEIN_KINASE_DOM"/>
    <property type="match status" value="1"/>
</dbReference>
<accession>A0A9P0AT62</accession>
<feature type="compositionally biased region" description="Basic residues" evidence="5">
    <location>
        <begin position="574"/>
        <end position="592"/>
    </location>
</feature>
<dbReference type="InterPro" id="IPR008271">
    <property type="entry name" value="Ser/Thr_kinase_AS"/>
</dbReference>
<keyword evidence="2 4" id="KW-0547">Nucleotide-binding</keyword>
<keyword evidence="3 4" id="KW-0067">ATP-binding</keyword>
<dbReference type="AlphaFoldDB" id="A0A9P0AT62"/>
<dbReference type="GO" id="GO:0004674">
    <property type="term" value="F:protein serine/threonine kinase activity"/>
    <property type="evidence" value="ECO:0007669"/>
    <property type="project" value="UniProtKB-EC"/>
</dbReference>